<organism evidence="1 2">
    <name type="scientific">Candidatus Zymogenus saltonus</name>
    <dbReference type="NCBI Taxonomy" id="2844893"/>
    <lineage>
        <taxon>Bacteria</taxon>
        <taxon>Deltaproteobacteria</taxon>
        <taxon>Candidatus Zymogenia</taxon>
        <taxon>Candidatus Zymogeniales</taxon>
        <taxon>Candidatus Zymogenaceae</taxon>
        <taxon>Candidatus Zymogenus</taxon>
    </lineage>
</organism>
<protein>
    <submittedName>
        <fullName evidence="1">Uncharacterized protein</fullName>
    </submittedName>
</protein>
<proteinExistence type="predicted"/>
<dbReference type="AlphaFoldDB" id="A0A9D8KDZ2"/>
<dbReference type="EMBL" id="JAFGIX010000043">
    <property type="protein sequence ID" value="MBN1573231.1"/>
    <property type="molecule type" value="Genomic_DNA"/>
</dbReference>
<reference evidence="1" key="2">
    <citation type="submission" date="2021-01" db="EMBL/GenBank/DDBJ databases">
        <authorList>
            <person name="Hahn C.R."/>
            <person name="Youssef N.H."/>
            <person name="Elshahed M."/>
        </authorList>
    </citation>
    <scope>NUCLEOTIDE SEQUENCE</scope>
    <source>
        <strain evidence="1">Zod_Metabat.24</strain>
    </source>
</reference>
<name>A0A9D8KDZ2_9DELT</name>
<comment type="caution">
    <text evidence="1">The sequence shown here is derived from an EMBL/GenBank/DDBJ whole genome shotgun (WGS) entry which is preliminary data.</text>
</comment>
<reference evidence="1" key="1">
    <citation type="journal article" date="2021" name="Environ. Microbiol.">
        <title>Genomic characterization of three novel Desulfobacterota classes expand the metabolic and phylogenetic diversity of the phylum.</title>
        <authorList>
            <person name="Murphy C.L."/>
            <person name="Biggerstaff J."/>
            <person name="Eichhorn A."/>
            <person name="Ewing E."/>
            <person name="Shahan R."/>
            <person name="Soriano D."/>
            <person name="Stewart S."/>
            <person name="VanMol K."/>
            <person name="Walker R."/>
            <person name="Walters P."/>
            <person name="Elshahed M.S."/>
            <person name="Youssef N.H."/>
        </authorList>
    </citation>
    <scope>NUCLEOTIDE SEQUENCE</scope>
    <source>
        <strain evidence="1">Zod_Metabat.24</strain>
    </source>
</reference>
<sequence>MAIELSTEERLVYLVIMAGGGNKVLHNLYKGADEVEKKRILGEMGEYMQELEPVMDAYGLGRDPEGVARGMMLTEDLIGCEPRGELLSVTEDEAVRKVTSCPWAASYEGGTCRLVMAAMEEGIGKKHGLTIVCEQSMAEGAEYCIWKVKKTG</sequence>
<evidence type="ECO:0000313" key="2">
    <source>
        <dbReference type="Proteomes" id="UP000809273"/>
    </source>
</evidence>
<gene>
    <name evidence="1" type="ORF">JW984_08565</name>
</gene>
<accession>A0A9D8KDZ2</accession>
<evidence type="ECO:0000313" key="1">
    <source>
        <dbReference type="EMBL" id="MBN1573231.1"/>
    </source>
</evidence>
<dbReference type="Proteomes" id="UP000809273">
    <property type="component" value="Unassembled WGS sequence"/>
</dbReference>